<feature type="transmembrane region" description="Helical" evidence="2">
    <location>
        <begin position="652"/>
        <end position="669"/>
    </location>
</feature>
<dbReference type="EMBL" id="CYKH01000931">
    <property type="protein sequence ID" value="CUG68412.1"/>
    <property type="molecule type" value="Genomic_DNA"/>
</dbReference>
<dbReference type="PANTHER" id="PTHR48010">
    <property type="entry name" value="OS05G0588300 PROTEIN"/>
    <property type="match status" value="1"/>
</dbReference>
<proteinExistence type="predicted"/>
<keyword evidence="2" id="KW-0812">Transmembrane</keyword>
<accession>A0A0S4J2U8</accession>
<evidence type="ECO:0000313" key="4">
    <source>
        <dbReference type="Proteomes" id="UP000051952"/>
    </source>
</evidence>
<organism evidence="3 4">
    <name type="scientific">Bodo saltans</name>
    <name type="common">Flagellated protozoan</name>
    <dbReference type="NCBI Taxonomy" id="75058"/>
    <lineage>
        <taxon>Eukaryota</taxon>
        <taxon>Discoba</taxon>
        <taxon>Euglenozoa</taxon>
        <taxon>Kinetoplastea</taxon>
        <taxon>Metakinetoplastina</taxon>
        <taxon>Eubodonida</taxon>
        <taxon>Bodonidae</taxon>
        <taxon>Bodo</taxon>
    </lineage>
</organism>
<evidence type="ECO:0000256" key="1">
    <source>
        <dbReference type="ARBA" id="ARBA00022737"/>
    </source>
</evidence>
<keyword evidence="2" id="KW-0472">Membrane</keyword>
<dbReference type="AlphaFoldDB" id="A0A0S4J2U8"/>
<dbReference type="FunFam" id="3.80.10.10:FF:000383">
    <property type="entry name" value="Leucine-rich repeat receptor protein kinase EMS1"/>
    <property type="match status" value="1"/>
</dbReference>
<dbReference type="Proteomes" id="UP000051952">
    <property type="component" value="Unassembled WGS sequence"/>
</dbReference>
<sequence>MIVFDVAGCDMYGTIPSSYSAWRDVKEFYVSNNRLVGTIPVTLASWANLTHFIAFKNGLSGSLPKEFSQWRRLQRLIISNNAFSGSLSGEFGQWTAMFMLVLANNSFSGDFPTTFAAFTQITQFAASYNQFSGTIPTAWGDKWTALTSFFADHNQLEGGFPASFGSLMNLNTLMLSHNDLRGTLPTTVRWTGMIILTLQNNPKLHGNIPTSWNAAFSPLARVMTVCRTKLCGSAAQLSMTALGGFPCLPSDTYYDTTQTDDKNTILFAFIALVGPALKSPSAPCFTDSASPTKEVIVHDDSAPLPPGVASGASAAATAANMACVFTGGCSASGFAVVQGASAAARLAYRCAAAQYAEDNGEDAAKVALSAADSPTQLTLSPLGDTAGPAAGTMVGNTAIVVASGVLMHAVELARQRMVHGRGGEPSGSIGVRALESLLDLLGHDLLPGSSAGFFVMFLQPTLSACVTVLTAVDLGVGVRVALALPCIALWVGAIASVGYVVHARVSCAVAFVPAAARRGAGGGASRATRRHASACVEAVFRRAQAVRSFAWEPSGAWTWRRGDAGSRWYAHHFGAFFRMYSARRRTYVAVDCSFIALCGLVAGAAEATGSSASAACFAMQWGAGTLAALTTAVVCLFAYLRPVLTRIDTASYVALGVLAVASEVAAATGDETTSNGFAVGALGLQLALVVASMVLGATWRDSVLEPCADPTPPKSLKLVELVDGDKERTVKQLSDKKLMAAAGDADVTIPFLFSHNPNLSQSEQLKRLVVLASKVKRRASCAE</sequence>
<keyword evidence="4" id="KW-1185">Reference proteome</keyword>
<evidence type="ECO:0000256" key="2">
    <source>
        <dbReference type="SAM" id="Phobius"/>
    </source>
</evidence>
<gene>
    <name evidence="3" type="ORF">BSAL_83110</name>
</gene>
<dbReference type="SUPFAM" id="SSF52058">
    <property type="entry name" value="L domain-like"/>
    <property type="match status" value="1"/>
</dbReference>
<evidence type="ECO:0000313" key="3">
    <source>
        <dbReference type="EMBL" id="CUG68412.1"/>
    </source>
</evidence>
<dbReference type="VEuPathDB" id="TriTrypDB:BSAL_83110"/>
<name>A0A0S4J2U8_BODSA</name>
<feature type="transmembrane region" description="Helical" evidence="2">
    <location>
        <begin position="675"/>
        <end position="695"/>
    </location>
</feature>
<dbReference type="InterPro" id="IPR050994">
    <property type="entry name" value="At_inactive_RLKs"/>
</dbReference>
<protein>
    <submittedName>
        <fullName evidence="3">GP46-like surface antigen, putative</fullName>
    </submittedName>
</protein>
<feature type="transmembrane region" description="Helical" evidence="2">
    <location>
        <begin position="478"/>
        <end position="501"/>
    </location>
</feature>
<dbReference type="OrthoDB" id="2021138at2759"/>
<feature type="transmembrane region" description="Helical" evidence="2">
    <location>
        <begin position="617"/>
        <end position="640"/>
    </location>
</feature>
<dbReference type="PANTHER" id="PTHR48010:SF58">
    <property type="entry name" value="RECEPTOR PROTEIN KINASE-LIKE PROTEIN ZAR1"/>
    <property type="match status" value="1"/>
</dbReference>
<feature type="transmembrane region" description="Helical" evidence="2">
    <location>
        <begin position="586"/>
        <end position="605"/>
    </location>
</feature>
<dbReference type="Gene3D" id="3.80.10.10">
    <property type="entry name" value="Ribonuclease Inhibitor"/>
    <property type="match status" value="1"/>
</dbReference>
<keyword evidence="1" id="KW-0677">Repeat</keyword>
<keyword evidence="2" id="KW-1133">Transmembrane helix</keyword>
<dbReference type="InterPro" id="IPR032675">
    <property type="entry name" value="LRR_dom_sf"/>
</dbReference>
<reference evidence="4" key="1">
    <citation type="submission" date="2015-09" db="EMBL/GenBank/DDBJ databases">
        <authorList>
            <consortium name="Pathogen Informatics"/>
        </authorList>
    </citation>
    <scope>NUCLEOTIDE SEQUENCE [LARGE SCALE GENOMIC DNA]</scope>
    <source>
        <strain evidence="4">Lake Konstanz</strain>
    </source>
</reference>